<dbReference type="GO" id="GO:0051082">
    <property type="term" value="F:unfolded protein binding"/>
    <property type="evidence" value="ECO:0007669"/>
    <property type="project" value="TreeGrafter"/>
</dbReference>
<dbReference type="InterPro" id="IPR011989">
    <property type="entry name" value="ARM-like"/>
</dbReference>
<accession>J6EV52</accession>
<dbReference type="InterPro" id="IPR057990">
    <property type="entry name" value="TPR_SYO1"/>
</dbReference>
<comment type="caution">
    <text evidence="5">The sequence shown here is derived from an EMBL/GenBank/DDBJ whole genome shotgun (WGS) entry which is preliminary data.</text>
</comment>
<dbReference type="PANTHER" id="PTHR13347">
    <property type="entry name" value="HEAT REPEAT-CONTAINING PROTEIN 3"/>
    <property type="match status" value="1"/>
</dbReference>
<dbReference type="EMBL" id="ALBS01000203">
    <property type="protein sequence ID" value="EJT48474.1"/>
    <property type="molecule type" value="Genomic_DNA"/>
</dbReference>
<dbReference type="GeneID" id="25986009"/>
<dbReference type="RefSeq" id="XP_014179232.1">
    <property type="nucleotide sequence ID" value="XM_014323757.1"/>
</dbReference>
<evidence type="ECO:0000256" key="1">
    <source>
        <dbReference type="ARBA" id="ARBA00049983"/>
    </source>
</evidence>
<evidence type="ECO:0000313" key="5">
    <source>
        <dbReference type="EMBL" id="EJT48474.1"/>
    </source>
</evidence>
<dbReference type="GO" id="GO:0042273">
    <property type="term" value="P:ribosomal large subunit biogenesis"/>
    <property type="evidence" value="ECO:0007669"/>
    <property type="project" value="TreeGrafter"/>
</dbReference>
<evidence type="ECO:0000259" key="4">
    <source>
        <dbReference type="Pfam" id="PF25567"/>
    </source>
</evidence>
<organism evidence="5 6">
    <name type="scientific">Trichosporon asahii var. asahii (strain ATCC 90039 / CBS 2479 / JCM 2466 / KCTC 7840 / NBRC 103889/ NCYC 2677 / UAMH 7654)</name>
    <name type="common">Yeast</name>
    <dbReference type="NCBI Taxonomy" id="1186058"/>
    <lineage>
        <taxon>Eukaryota</taxon>
        <taxon>Fungi</taxon>
        <taxon>Dikarya</taxon>
        <taxon>Basidiomycota</taxon>
        <taxon>Agaricomycotina</taxon>
        <taxon>Tremellomycetes</taxon>
        <taxon>Trichosporonales</taxon>
        <taxon>Trichosporonaceae</taxon>
        <taxon>Trichosporon</taxon>
    </lineage>
</organism>
<sequence length="687" mass="72830">MGKAQVKKKTDASRRHNPIRVPDAHLGGGRAEGKNPAKERQMLPILDKLRAPEASDRSWACAAVCNLIQNDAATRRLFQGRNVVGLLIERLSDSSDDVVVEASGALRNLAIDGGHELCGEMFNKGVVPHVITLAGKISAALDAWDTLDGEGRQALVLLAENVITLIWCLAEANHKTLAAINAAGTEGLLAKILSARAGLNPGVVLAAAQALYALTQDNEPFTRALLATPGVVDTLVQIVTADHAPLERDLKGKGKGKAKEVAAEVDAEFDDGRMLLTRLLAAGTLLNMIEPGSKRDTINLSALTTDVVLPLATSLLDVSIPSVVERVGQLVGELPGESVPVQKDIKTDHRPPAALKLERVERALQAVTLALEILTGLCAGLEDAVEEEGDASDAEMEDAQDDETLIAAGRDPANAGTPAAPTKVNSAGLPRLLSVLPERLVKLATLTPLSLPPADDASPHPPTTAALSALHLRALEALNNLLLSTAAAVQNGEKLDVPAQELWNALFPILRAEGAPAADASARGQEFRKAIQEAALGCLWGCARSSPASLSPSAAEEELLTQVVGSPMSTDAQVRAIETLASLAARSGVSVEENAHIGAWLASLVLPNLPAQPAILIAALNALIDVYCDETRDFDGNWKYTEPLAKNVARIRGVLRGVDKRKQPQMRMQADEIYENLVAFIRWRRSL</sequence>
<dbReference type="CDD" id="cd13394">
    <property type="entry name" value="Syo1_like"/>
    <property type="match status" value="1"/>
</dbReference>
<feature type="repeat" description="ARM" evidence="2">
    <location>
        <begin position="82"/>
        <end position="110"/>
    </location>
</feature>
<dbReference type="Proteomes" id="UP000002748">
    <property type="component" value="Unassembled WGS sequence"/>
</dbReference>
<gene>
    <name evidence="5" type="ORF">A1Q1_02495</name>
</gene>
<dbReference type="InterPro" id="IPR016024">
    <property type="entry name" value="ARM-type_fold"/>
</dbReference>
<dbReference type="VEuPathDB" id="FungiDB:A1Q1_02495"/>
<dbReference type="KEGG" id="tasa:A1Q1_02495"/>
<dbReference type="OrthoDB" id="288703at2759"/>
<dbReference type="GO" id="GO:0006606">
    <property type="term" value="P:protein import into nucleus"/>
    <property type="evidence" value="ECO:0007669"/>
    <property type="project" value="TreeGrafter"/>
</dbReference>
<evidence type="ECO:0000256" key="2">
    <source>
        <dbReference type="PROSITE-ProRule" id="PRU00259"/>
    </source>
</evidence>
<dbReference type="InterPro" id="IPR000225">
    <property type="entry name" value="Armadillo"/>
</dbReference>
<comment type="similarity">
    <text evidence="1">Belongs to the nuclear import and ribosome assembly adapter family.</text>
</comment>
<proteinExistence type="inferred from homology"/>
<dbReference type="Pfam" id="PF25567">
    <property type="entry name" value="TPR_SYO1"/>
    <property type="match status" value="1"/>
</dbReference>
<evidence type="ECO:0000256" key="3">
    <source>
        <dbReference type="SAM" id="MobiDB-lite"/>
    </source>
</evidence>
<dbReference type="PROSITE" id="PS50176">
    <property type="entry name" value="ARM_REPEAT"/>
    <property type="match status" value="1"/>
</dbReference>
<dbReference type="InterPro" id="IPR052616">
    <property type="entry name" value="SYO1-like"/>
</dbReference>
<dbReference type="HOGENOM" id="CLU_016860_0_0_1"/>
<evidence type="ECO:0000313" key="6">
    <source>
        <dbReference type="Proteomes" id="UP000002748"/>
    </source>
</evidence>
<feature type="region of interest" description="Disordered" evidence="3">
    <location>
        <begin position="1"/>
        <end position="38"/>
    </location>
</feature>
<dbReference type="SUPFAM" id="SSF48371">
    <property type="entry name" value="ARM repeat"/>
    <property type="match status" value="1"/>
</dbReference>
<reference evidence="5 6" key="1">
    <citation type="journal article" date="2012" name="Eukaryot. Cell">
        <title>Draft genome sequence of CBS 2479, the standard type strain of Trichosporon asahii.</title>
        <authorList>
            <person name="Yang R.Y."/>
            <person name="Li H.T."/>
            <person name="Zhu H."/>
            <person name="Zhou G.P."/>
            <person name="Wang M."/>
            <person name="Wang L."/>
        </authorList>
    </citation>
    <scope>NUCLEOTIDE SEQUENCE [LARGE SCALE GENOMIC DNA]</scope>
    <source>
        <strain evidence="6">ATCC 90039 / CBS 2479 / JCM 2466 / KCTC 7840 / NCYC 2677 / UAMH 7654</strain>
    </source>
</reference>
<dbReference type="Gene3D" id="1.25.10.10">
    <property type="entry name" value="Leucine-rich Repeat Variant"/>
    <property type="match status" value="1"/>
</dbReference>
<dbReference type="AlphaFoldDB" id="J6EV52"/>
<feature type="domain" description="SYO1-like TPR repeats" evidence="4">
    <location>
        <begin position="436"/>
        <end position="686"/>
    </location>
</feature>
<dbReference type="PANTHER" id="PTHR13347:SF1">
    <property type="entry name" value="HEAT REPEAT-CONTAINING PROTEIN 3"/>
    <property type="match status" value="1"/>
</dbReference>
<protein>
    <recommendedName>
        <fullName evidence="4">SYO1-like TPR repeats domain-containing protein</fullName>
    </recommendedName>
</protein>
<name>J6EV52_TRIAS</name>